<evidence type="ECO:0000313" key="3">
    <source>
        <dbReference type="Proteomes" id="UP001218362"/>
    </source>
</evidence>
<protein>
    <recommendedName>
        <fullName evidence="4">DUF1329 domain-containing protein</fullName>
    </recommendedName>
</protein>
<evidence type="ECO:0008006" key="4">
    <source>
        <dbReference type="Google" id="ProtNLM"/>
    </source>
</evidence>
<dbReference type="KEGG" id="acob:P0Y56_07690"/>
<name>A0AAJ5X9P2_9SPHN</name>
<sequence length="294" mass="31387">MLGKTKIVMQVAAAALLLAGASDVALAKAATKAAPAAAVDSMQLGGHPNFNGVWQVLNSADWDLEPHSAATTPAGERALGALVAQPAGLGVVEGGTIPYKPEAKALKDTNKANAPGHDAEAMCYLPGIPRATYINLPFQIVQGDKGDLLFVYEYASANRVIHMQDVGVPPIDTWMGTSYGSWEGDTLKVVTLGQSPGDVKLPGGALEPGVTWLDRQGNYLTNTAAVTETFKFIDKDHIQYTATIDDPSVYSKPWTISMPLYRRVEANAQLLEFKCVPFSEMLLYGDLLENKPGK</sequence>
<dbReference type="EMBL" id="CP119316">
    <property type="protein sequence ID" value="WEK48168.1"/>
    <property type="molecule type" value="Genomic_DNA"/>
</dbReference>
<accession>A0AAJ5X9P2</accession>
<reference evidence="2" key="1">
    <citation type="submission" date="2023-03" db="EMBL/GenBank/DDBJ databases">
        <title>Andean soil-derived lignocellulolytic bacterial consortium as a source of novel taxa and putative plastic-active enzymes.</title>
        <authorList>
            <person name="Diaz-Garcia L."/>
            <person name="Chuvochina M."/>
            <person name="Feuerriegel G."/>
            <person name="Bunk B."/>
            <person name="Sproer C."/>
            <person name="Streit W.R."/>
            <person name="Rodriguez L.M."/>
            <person name="Overmann J."/>
            <person name="Jimenez D.J."/>
        </authorList>
    </citation>
    <scope>NUCLEOTIDE SEQUENCE</scope>
    <source>
        <strain evidence="2">MAG 26</strain>
    </source>
</reference>
<organism evidence="2 3">
    <name type="scientific">Candidatus Andeanibacterium colombiense</name>
    <dbReference type="NCBI Taxonomy" id="3121345"/>
    <lineage>
        <taxon>Bacteria</taxon>
        <taxon>Pseudomonadati</taxon>
        <taxon>Pseudomonadota</taxon>
        <taxon>Alphaproteobacteria</taxon>
        <taxon>Sphingomonadales</taxon>
        <taxon>Sphingomonadaceae</taxon>
        <taxon>Candidatus Andeanibacterium</taxon>
    </lineage>
</organism>
<keyword evidence="1" id="KW-0732">Signal</keyword>
<feature type="signal peptide" evidence="1">
    <location>
        <begin position="1"/>
        <end position="27"/>
    </location>
</feature>
<dbReference type="AlphaFoldDB" id="A0AAJ5X9P2"/>
<proteinExistence type="predicted"/>
<evidence type="ECO:0000256" key="1">
    <source>
        <dbReference type="SAM" id="SignalP"/>
    </source>
</evidence>
<gene>
    <name evidence="2" type="ORF">P0Y56_07690</name>
</gene>
<dbReference type="Proteomes" id="UP001218362">
    <property type="component" value="Chromosome"/>
</dbReference>
<evidence type="ECO:0000313" key="2">
    <source>
        <dbReference type="EMBL" id="WEK48168.1"/>
    </source>
</evidence>
<feature type="chain" id="PRO_5042585118" description="DUF1329 domain-containing protein" evidence="1">
    <location>
        <begin position="28"/>
        <end position="294"/>
    </location>
</feature>